<accession>A0A6V8NMZ3</accession>
<dbReference type="GO" id="GO:0005829">
    <property type="term" value="C:cytosol"/>
    <property type="evidence" value="ECO:0007669"/>
    <property type="project" value="TreeGrafter"/>
</dbReference>
<dbReference type="Pfam" id="PF00370">
    <property type="entry name" value="FGGY_N"/>
    <property type="match status" value="1"/>
</dbReference>
<evidence type="ECO:0000313" key="6">
    <source>
        <dbReference type="EMBL" id="GFP21635.1"/>
    </source>
</evidence>
<dbReference type="InterPro" id="IPR018484">
    <property type="entry name" value="FGGY_N"/>
</dbReference>
<keyword evidence="3 6" id="KW-0418">Kinase</keyword>
<dbReference type="PANTHER" id="PTHR10196">
    <property type="entry name" value="SUGAR KINASE"/>
    <property type="match status" value="1"/>
</dbReference>
<evidence type="ECO:0000256" key="2">
    <source>
        <dbReference type="ARBA" id="ARBA00022679"/>
    </source>
</evidence>
<keyword evidence="2" id="KW-0808">Transferase</keyword>
<dbReference type="SUPFAM" id="SSF53067">
    <property type="entry name" value="Actin-like ATPase domain"/>
    <property type="match status" value="1"/>
</dbReference>
<dbReference type="Proteomes" id="UP000580051">
    <property type="component" value="Unassembled WGS sequence"/>
</dbReference>
<gene>
    <name evidence="6" type="ORF">HKBW3S06_00862</name>
</gene>
<protein>
    <recommendedName>
        <fullName evidence="4">ATP:glycerol 3-phosphotransferase</fullName>
    </recommendedName>
</protein>
<evidence type="ECO:0000256" key="4">
    <source>
        <dbReference type="ARBA" id="ARBA00043149"/>
    </source>
</evidence>
<dbReference type="InterPro" id="IPR043129">
    <property type="entry name" value="ATPase_NBD"/>
</dbReference>
<dbReference type="GO" id="GO:0004370">
    <property type="term" value="F:glycerol kinase activity"/>
    <property type="evidence" value="ECO:0007669"/>
    <property type="project" value="TreeGrafter"/>
</dbReference>
<dbReference type="GO" id="GO:0019563">
    <property type="term" value="P:glycerol catabolic process"/>
    <property type="evidence" value="ECO:0007669"/>
    <property type="project" value="TreeGrafter"/>
</dbReference>
<evidence type="ECO:0000313" key="7">
    <source>
        <dbReference type="Proteomes" id="UP000580051"/>
    </source>
</evidence>
<comment type="similarity">
    <text evidence="1">Belongs to the FGGY kinase family.</text>
</comment>
<dbReference type="Gene3D" id="3.30.420.40">
    <property type="match status" value="1"/>
</dbReference>
<evidence type="ECO:0000256" key="3">
    <source>
        <dbReference type="ARBA" id="ARBA00022777"/>
    </source>
</evidence>
<feature type="domain" description="Carbohydrate kinase FGGY N-terminal" evidence="5">
    <location>
        <begin position="5"/>
        <end position="147"/>
    </location>
</feature>
<organism evidence="6 7">
    <name type="scientific">Candidatus Hakubella thermalkaliphila</name>
    <dbReference type="NCBI Taxonomy" id="2754717"/>
    <lineage>
        <taxon>Bacteria</taxon>
        <taxon>Bacillati</taxon>
        <taxon>Actinomycetota</taxon>
        <taxon>Actinomycetota incertae sedis</taxon>
        <taxon>Candidatus Hakubellales</taxon>
        <taxon>Candidatus Hakubellaceae</taxon>
        <taxon>Candidatus Hakubella</taxon>
    </lineage>
</organism>
<dbReference type="EMBL" id="BLRV01000074">
    <property type="protein sequence ID" value="GFP21635.1"/>
    <property type="molecule type" value="Genomic_DNA"/>
</dbReference>
<reference evidence="6 7" key="1">
    <citation type="journal article" date="2020" name="Front. Microbiol.">
        <title>Single-cell genomics of novel Actinobacteria with the Wood-Ljungdahl pathway discovered in a serpentinizing system.</title>
        <authorList>
            <person name="Merino N."/>
            <person name="Kawai M."/>
            <person name="Boyd E.S."/>
            <person name="Colman D.R."/>
            <person name="McGlynn S.E."/>
            <person name="Nealson K.H."/>
            <person name="Kurokawa K."/>
            <person name="Hongoh Y."/>
        </authorList>
    </citation>
    <scope>NUCLEOTIDE SEQUENCE [LARGE SCALE GENOMIC DNA]</scope>
    <source>
        <strain evidence="6 7">S06</strain>
    </source>
</reference>
<dbReference type="InterPro" id="IPR018483">
    <property type="entry name" value="Carb_kinase_FGGY_CS"/>
</dbReference>
<evidence type="ECO:0000259" key="5">
    <source>
        <dbReference type="Pfam" id="PF00370"/>
    </source>
</evidence>
<dbReference type="AlphaFoldDB" id="A0A6V8NMZ3"/>
<proteinExistence type="inferred from homology"/>
<evidence type="ECO:0000256" key="1">
    <source>
        <dbReference type="ARBA" id="ARBA00009156"/>
    </source>
</evidence>
<name>A0A6V8NMZ3_9ACTN</name>
<dbReference type="PANTHER" id="PTHR10196:SF69">
    <property type="entry name" value="GLYCEROL KINASE"/>
    <property type="match status" value="1"/>
</dbReference>
<sequence>MEKKYVAAIDQGTTGTRFMIFNHSGQAVSSAYREHHQIYPQAGWVEHDPLEIWARTQEVIGEALEKGHVDPREISAIGVTNQRETTLIWDRATGQPICNAIVWQCTRTREICQELLDQGLEEMIRNKTGLVIATYFSGPKIKWILDNLGFSQNLKLVEQKG</sequence>
<comment type="caution">
    <text evidence="6">The sequence shown here is derived from an EMBL/GenBank/DDBJ whole genome shotgun (WGS) entry which is preliminary data.</text>
</comment>
<dbReference type="PROSITE" id="PS00933">
    <property type="entry name" value="FGGY_KINASES_1"/>
    <property type="match status" value="1"/>
</dbReference>